<dbReference type="InterPro" id="IPR017871">
    <property type="entry name" value="ABC_transporter-like_CS"/>
</dbReference>
<comment type="caution">
    <text evidence="5">The sequence shown here is derived from an EMBL/GenBank/DDBJ whole genome shotgun (WGS) entry which is preliminary data.</text>
</comment>
<dbReference type="InterPro" id="IPR027417">
    <property type="entry name" value="P-loop_NTPase"/>
</dbReference>
<dbReference type="InterPro" id="IPR010230">
    <property type="entry name" value="FeS-cluster_ATPase_SufC"/>
</dbReference>
<feature type="domain" description="ABC transporter" evidence="4">
    <location>
        <begin position="7"/>
        <end position="248"/>
    </location>
</feature>
<dbReference type="AlphaFoldDB" id="A0A921LS98"/>
<dbReference type="InterPro" id="IPR003593">
    <property type="entry name" value="AAA+_ATPase"/>
</dbReference>
<keyword evidence="2" id="KW-0547">Nucleotide-binding</keyword>
<dbReference type="SMART" id="SM00382">
    <property type="entry name" value="AAA"/>
    <property type="match status" value="1"/>
</dbReference>
<dbReference type="EMBL" id="DYVF01000005">
    <property type="protein sequence ID" value="HJG29893.1"/>
    <property type="molecule type" value="Genomic_DNA"/>
</dbReference>
<gene>
    <name evidence="5" type="primary">sufC</name>
    <name evidence="5" type="ORF">K8U80_00690</name>
</gene>
<organism evidence="5 6">
    <name type="scientific">Collinsella ihumii</name>
    <dbReference type="NCBI Taxonomy" id="1720204"/>
    <lineage>
        <taxon>Bacteria</taxon>
        <taxon>Bacillati</taxon>
        <taxon>Actinomycetota</taxon>
        <taxon>Coriobacteriia</taxon>
        <taxon>Coriobacteriales</taxon>
        <taxon>Coriobacteriaceae</taxon>
        <taxon>Collinsella</taxon>
    </lineage>
</organism>
<dbReference type="NCBIfam" id="TIGR01978">
    <property type="entry name" value="sufC"/>
    <property type="match status" value="1"/>
</dbReference>
<proteinExistence type="inferred from homology"/>
<dbReference type="PROSITE" id="PS00211">
    <property type="entry name" value="ABC_TRANSPORTER_1"/>
    <property type="match status" value="1"/>
</dbReference>
<accession>A0A921LS98</accession>
<dbReference type="Gene3D" id="3.40.50.300">
    <property type="entry name" value="P-loop containing nucleotide triphosphate hydrolases"/>
    <property type="match status" value="1"/>
</dbReference>
<dbReference type="Proteomes" id="UP000746751">
    <property type="component" value="Unassembled WGS sequence"/>
</dbReference>
<dbReference type="PANTHER" id="PTHR43204:SF1">
    <property type="entry name" value="ABC TRANSPORTER I FAMILY MEMBER 6, CHLOROPLASTIC"/>
    <property type="match status" value="1"/>
</dbReference>
<protein>
    <submittedName>
        <fullName evidence="5">Fe-S cluster assembly ATPase SufC</fullName>
    </submittedName>
</protein>
<evidence type="ECO:0000256" key="3">
    <source>
        <dbReference type="ARBA" id="ARBA00022840"/>
    </source>
</evidence>
<reference evidence="5" key="2">
    <citation type="submission" date="2021-09" db="EMBL/GenBank/DDBJ databases">
        <authorList>
            <person name="Gilroy R."/>
        </authorList>
    </citation>
    <scope>NUCLEOTIDE SEQUENCE</scope>
    <source>
        <strain evidence="5">ChiGjej2B2-7701</strain>
    </source>
</reference>
<dbReference type="CDD" id="cd03217">
    <property type="entry name" value="ABC_FeS_Assembly"/>
    <property type="match status" value="1"/>
</dbReference>
<dbReference type="PANTHER" id="PTHR43204">
    <property type="entry name" value="ABC TRANSPORTER I FAMILY MEMBER 6, CHLOROPLASTIC"/>
    <property type="match status" value="1"/>
</dbReference>
<keyword evidence="3" id="KW-0067">ATP-binding</keyword>
<sequence>MPQSALLSVNNLTASVDEKTILHAVNLSVNAGETHVLMGPNGAGKSTMGHVIMGDPVYTVNDGSITFDGTDITELSCDKRSRAGLFLSFQAPVEIPGVPLSSFLRATIAGRPGLEMKGKEFRRRVKELAAQLDMDTAYLNRELGVGFSGGEKKKVEMLQLLLLQPKLAILDETDSGLDVDALSVVSRGMDAYRASCDGSLVIITHNTRILEHLEVDRVHVMVGGRIVREDDASLIPWIDEHGFESFEREAADAAADAR</sequence>
<dbReference type="RefSeq" id="WP_066831909.1">
    <property type="nucleotide sequence ID" value="NZ_CABKVW010000008.1"/>
</dbReference>
<dbReference type="SUPFAM" id="SSF52540">
    <property type="entry name" value="P-loop containing nucleoside triphosphate hydrolases"/>
    <property type="match status" value="1"/>
</dbReference>
<dbReference type="Pfam" id="PF00005">
    <property type="entry name" value="ABC_tran"/>
    <property type="match status" value="1"/>
</dbReference>
<evidence type="ECO:0000313" key="6">
    <source>
        <dbReference type="Proteomes" id="UP000746751"/>
    </source>
</evidence>
<name>A0A921LS98_9ACTN</name>
<comment type="similarity">
    <text evidence="1">Belongs to the ABC transporter superfamily. Ycf16 family.</text>
</comment>
<evidence type="ECO:0000256" key="2">
    <source>
        <dbReference type="ARBA" id="ARBA00022741"/>
    </source>
</evidence>
<dbReference type="GO" id="GO:0005524">
    <property type="term" value="F:ATP binding"/>
    <property type="evidence" value="ECO:0007669"/>
    <property type="project" value="UniProtKB-KW"/>
</dbReference>
<dbReference type="PROSITE" id="PS50893">
    <property type="entry name" value="ABC_TRANSPORTER_2"/>
    <property type="match status" value="1"/>
</dbReference>
<evidence type="ECO:0000313" key="5">
    <source>
        <dbReference type="EMBL" id="HJG29893.1"/>
    </source>
</evidence>
<evidence type="ECO:0000259" key="4">
    <source>
        <dbReference type="PROSITE" id="PS50893"/>
    </source>
</evidence>
<dbReference type="InterPro" id="IPR003439">
    <property type="entry name" value="ABC_transporter-like_ATP-bd"/>
</dbReference>
<evidence type="ECO:0000256" key="1">
    <source>
        <dbReference type="ARBA" id="ARBA00006216"/>
    </source>
</evidence>
<dbReference type="GO" id="GO:0016887">
    <property type="term" value="F:ATP hydrolysis activity"/>
    <property type="evidence" value="ECO:0007669"/>
    <property type="project" value="InterPro"/>
</dbReference>
<reference evidence="5" key="1">
    <citation type="journal article" date="2021" name="PeerJ">
        <title>Extensive microbial diversity within the chicken gut microbiome revealed by metagenomics and culture.</title>
        <authorList>
            <person name="Gilroy R."/>
            <person name="Ravi A."/>
            <person name="Getino M."/>
            <person name="Pursley I."/>
            <person name="Horton D.L."/>
            <person name="Alikhan N.F."/>
            <person name="Baker D."/>
            <person name="Gharbi K."/>
            <person name="Hall N."/>
            <person name="Watson M."/>
            <person name="Adriaenssens E.M."/>
            <person name="Foster-Nyarko E."/>
            <person name="Jarju S."/>
            <person name="Secka A."/>
            <person name="Antonio M."/>
            <person name="Oren A."/>
            <person name="Chaudhuri R.R."/>
            <person name="La Ragione R."/>
            <person name="Hildebrand F."/>
            <person name="Pallen M.J."/>
        </authorList>
    </citation>
    <scope>NUCLEOTIDE SEQUENCE</scope>
    <source>
        <strain evidence="5">ChiGjej2B2-7701</strain>
    </source>
</reference>